<name>A0A4R7J0Z1_9ACTN</name>
<evidence type="ECO:0000256" key="1">
    <source>
        <dbReference type="SAM" id="MobiDB-lite"/>
    </source>
</evidence>
<evidence type="ECO:0000313" key="3">
    <source>
        <dbReference type="Proteomes" id="UP000295371"/>
    </source>
</evidence>
<proteinExistence type="predicted"/>
<dbReference type="AlphaFoldDB" id="A0A4R7J0Z1"/>
<dbReference type="EMBL" id="SOAW01000003">
    <property type="protein sequence ID" value="TDT29899.1"/>
    <property type="molecule type" value="Genomic_DNA"/>
</dbReference>
<dbReference type="Proteomes" id="UP000295371">
    <property type="component" value="Unassembled WGS sequence"/>
</dbReference>
<protein>
    <submittedName>
        <fullName evidence="2">Uncharacterized protein DUF4244</fullName>
    </submittedName>
</protein>
<comment type="caution">
    <text evidence="2">The sequence shown here is derived from an EMBL/GenBank/DDBJ whole genome shotgun (WGS) entry which is preliminary data.</text>
</comment>
<evidence type="ECO:0000313" key="2">
    <source>
        <dbReference type="EMBL" id="TDT29899.1"/>
    </source>
</evidence>
<keyword evidence="3" id="KW-1185">Reference proteome</keyword>
<reference evidence="2 3" key="1">
    <citation type="submission" date="2019-03" db="EMBL/GenBank/DDBJ databases">
        <title>Genomic Encyclopedia of Archaeal and Bacterial Type Strains, Phase II (KMG-II): from individual species to whole genera.</title>
        <authorList>
            <person name="Goeker M."/>
        </authorList>
    </citation>
    <scope>NUCLEOTIDE SEQUENCE [LARGE SCALE GENOMIC DNA]</scope>
    <source>
        <strain evidence="2 3">DSM 24323</strain>
    </source>
</reference>
<dbReference type="InterPro" id="IPR025338">
    <property type="entry name" value="DUF4244"/>
</dbReference>
<feature type="region of interest" description="Disordered" evidence="1">
    <location>
        <begin position="1"/>
        <end position="20"/>
    </location>
</feature>
<sequence>MIMGAGQDPVQASTVSEEIESEGVLAPVGSEHGDLNERGMTTAEYAVGTVAAVSFAGILLKVLTNPEVQEALLQFIIWLIGLFSDLQPF</sequence>
<dbReference type="Pfam" id="PF14029">
    <property type="entry name" value="DUF4244"/>
    <property type="match status" value="1"/>
</dbReference>
<gene>
    <name evidence="2" type="ORF">CLV29_2921</name>
</gene>
<accession>A0A4R7J0Z1</accession>
<organism evidence="2 3">
    <name type="scientific">Naumannella halotolerans</name>
    <dbReference type="NCBI Taxonomy" id="993414"/>
    <lineage>
        <taxon>Bacteria</taxon>
        <taxon>Bacillati</taxon>
        <taxon>Actinomycetota</taxon>
        <taxon>Actinomycetes</taxon>
        <taxon>Propionibacteriales</taxon>
        <taxon>Propionibacteriaceae</taxon>
        <taxon>Naumannella</taxon>
    </lineage>
</organism>